<sequence length="105" mass="12261">MRGIISHIDGGYDVKLLYITPVVNRFSRRFFILDRCLQQLFADIEKKNTTRCKKNCHTFRHLFATHLLEDGYDLRTVQRLLGHESVKTTMIYTHVMTEGSRGVMG</sequence>
<dbReference type="AlphaFoldDB" id="A0A517WKC4"/>
<organism evidence="3 4">
    <name type="scientific">Gimesia chilikensis</name>
    <dbReference type="NCBI Taxonomy" id="2605989"/>
    <lineage>
        <taxon>Bacteria</taxon>
        <taxon>Pseudomonadati</taxon>
        <taxon>Planctomycetota</taxon>
        <taxon>Planctomycetia</taxon>
        <taxon>Planctomycetales</taxon>
        <taxon>Planctomycetaceae</taxon>
        <taxon>Gimesia</taxon>
    </lineage>
</organism>
<proteinExistence type="predicted"/>
<evidence type="ECO:0000313" key="4">
    <source>
        <dbReference type="Proteomes" id="UP000320722"/>
    </source>
</evidence>
<evidence type="ECO:0000313" key="3">
    <source>
        <dbReference type="EMBL" id="QDU05705.1"/>
    </source>
</evidence>
<accession>A0A517WKC4</accession>
<evidence type="ECO:0000256" key="1">
    <source>
        <dbReference type="ARBA" id="ARBA00023172"/>
    </source>
</evidence>
<dbReference type="Pfam" id="PF00589">
    <property type="entry name" value="Phage_integrase"/>
    <property type="match status" value="1"/>
</dbReference>
<reference evidence="3 4" key="1">
    <citation type="submission" date="2019-02" db="EMBL/GenBank/DDBJ databases">
        <title>Deep-cultivation of Planctomycetes and their phenomic and genomic characterization uncovers novel biology.</title>
        <authorList>
            <person name="Wiegand S."/>
            <person name="Jogler M."/>
            <person name="Boedeker C."/>
            <person name="Pinto D."/>
            <person name="Vollmers J."/>
            <person name="Rivas-Marin E."/>
            <person name="Kohn T."/>
            <person name="Peeters S.H."/>
            <person name="Heuer A."/>
            <person name="Rast P."/>
            <person name="Oberbeckmann S."/>
            <person name="Bunk B."/>
            <person name="Jeske O."/>
            <person name="Meyerdierks A."/>
            <person name="Storesund J.E."/>
            <person name="Kallscheuer N."/>
            <person name="Luecker S."/>
            <person name="Lage O.M."/>
            <person name="Pohl T."/>
            <person name="Merkel B.J."/>
            <person name="Hornburger P."/>
            <person name="Mueller R.-W."/>
            <person name="Bruemmer F."/>
            <person name="Labrenz M."/>
            <person name="Spormann A.M."/>
            <person name="Op den Camp H."/>
            <person name="Overmann J."/>
            <person name="Amann R."/>
            <person name="Jetten M.S.M."/>
            <person name="Mascher T."/>
            <person name="Medema M.H."/>
            <person name="Devos D.P."/>
            <person name="Kaster A.-K."/>
            <person name="Ovreas L."/>
            <person name="Rohde M."/>
            <person name="Galperin M.Y."/>
            <person name="Jogler C."/>
        </authorList>
    </citation>
    <scope>NUCLEOTIDE SEQUENCE [LARGE SCALE GENOMIC DNA]</scope>
    <source>
        <strain evidence="3 4">V6</strain>
    </source>
</reference>
<dbReference type="GO" id="GO:0003677">
    <property type="term" value="F:DNA binding"/>
    <property type="evidence" value="ECO:0007669"/>
    <property type="project" value="InterPro"/>
</dbReference>
<feature type="domain" description="Tyr recombinase" evidence="2">
    <location>
        <begin position="1"/>
        <end position="105"/>
    </location>
</feature>
<dbReference type="InterPro" id="IPR011010">
    <property type="entry name" value="DNA_brk_join_enz"/>
</dbReference>
<dbReference type="SUPFAM" id="SSF56349">
    <property type="entry name" value="DNA breaking-rejoining enzymes"/>
    <property type="match status" value="1"/>
</dbReference>
<dbReference type="InterPro" id="IPR013762">
    <property type="entry name" value="Integrase-like_cat_sf"/>
</dbReference>
<dbReference type="PANTHER" id="PTHR30349">
    <property type="entry name" value="PHAGE INTEGRASE-RELATED"/>
    <property type="match status" value="1"/>
</dbReference>
<dbReference type="EMBL" id="CP036347">
    <property type="protein sequence ID" value="QDU05705.1"/>
    <property type="molecule type" value="Genomic_DNA"/>
</dbReference>
<dbReference type="PROSITE" id="PS51898">
    <property type="entry name" value="TYR_RECOMBINASE"/>
    <property type="match status" value="1"/>
</dbReference>
<dbReference type="PANTHER" id="PTHR30349:SF64">
    <property type="entry name" value="PROPHAGE INTEGRASE INTD-RELATED"/>
    <property type="match status" value="1"/>
</dbReference>
<dbReference type="InterPro" id="IPR050090">
    <property type="entry name" value="Tyrosine_recombinase_XerCD"/>
</dbReference>
<dbReference type="Gene3D" id="1.10.443.10">
    <property type="entry name" value="Intergrase catalytic core"/>
    <property type="match status" value="1"/>
</dbReference>
<gene>
    <name evidence="3" type="primary">xerD_2</name>
    <name evidence="3" type="ORF">V6x_54460</name>
</gene>
<dbReference type="GO" id="GO:0006310">
    <property type="term" value="P:DNA recombination"/>
    <property type="evidence" value="ECO:0007669"/>
    <property type="project" value="UniProtKB-KW"/>
</dbReference>
<dbReference type="Proteomes" id="UP000320722">
    <property type="component" value="Chromosome"/>
</dbReference>
<dbReference type="InterPro" id="IPR002104">
    <property type="entry name" value="Integrase_catalytic"/>
</dbReference>
<name>A0A517WKC4_9PLAN</name>
<evidence type="ECO:0000259" key="2">
    <source>
        <dbReference type="PROSITE" id="PS51898"/>
    </source>
</evidence>
<protein>
    <submittedName>
        <fullName evidence="3">Tyrosine recombinase XerD</fullName>
    </submittedName>
</protein>
<dbReference type="GO" id="GO:0015074">
    <property type="term" value="P:DNA integration"/>
    <property type="evidence" value="ECO:0007669"/>
    <property type="project" value="InterPro"/>
</dbReference>
<keyword evidence="1" id="KW-0233">DNA recombination</keyword>